<name>A0A382FWD7_9ZZZZ</name>
<dbReference type="EMBL" id="UINC01051891">
    <property type="protein sequence ID" value="SVB66583.1"/>
    <property type="molecule type" value="Genomic_DNA"/>
</dbReference>
<dbReference type="AlphaFoldDB" id="A0A382FWD7"/>
<accession>A0A382FWD7</accession>
<evidence type="ECO:0000313" key="1">
    <source>
        <dbReference type="EMBL" id="SVB66583.1"/>
    </source>
</evidence>
<gene>
    <name evidence="1" type="ORF">METZ01_LOCUS219437</name>
</gene>
<protein>
    <submittedName>
        <fullName evidence="1">Uncharacterized protein</fullName>
    </submittedName>
</protein>
<proteinExistence type="predicted"/>
<sequence length="68" mass="7781">MTNNNNTKVSTMNNDIKATVTIVNGTHGKRIVKMRFKSLCDMQRFQSKMTHAQPTQQHINIVEHKQGV</sequence>
<organism evidence="1">
    <name type="scientific">marine metagenome</name>
    <dbReference type="NCBI Taxonomy" id="408172"/>
    <lineage>
        <taxon>unclassified sequences</taxon>
        <taxon>metagenomes</taxon>
        <taxon>ecological metagenomes</taxon>
    </lineage>
</organism>
<reference evidence="1" key="1">
    <citation type="submission" date="2018-05" db="EMBL/GenBank/DDBJ databases">
        <authorList>
            <person name="Lanie J.A."/>
            <person name="Ng W.-L."/>
            <person name="Kazmierczak K.M."/>
            <person name="Andrzejewski T.M."/>
            <person name="Davidsen T.M."/>
            <person name="Wayne K.J."/>
            <person name="Tettelin H."/>
            <person name="Glass J.I."/>
            <person name="Rusch D."/>
            <person name="Podicherti R."/>
            <person name="Tsui H.-C.T."/>
            <person name="Winkler M.E."/>
        </authorList>
    </citation>
    <scope>NUCLEOTIDE SEQUENCE</scope>
</reference>